<reference evidence="4" key="1">
    <citation type="journal article" date="2016" name="Genome Announc.">
        <title>Draft genome sequences of fungus Aspergillus calidoustus.</title>
        <authorList>
            <person name="Horn F."/>
            <person name="Linde J."/>
            <person name="Mattern D.J."/>
            <person name="Walther G."/>
            <person name="Guthke R."/>
            <person name="Scherlach K."/>
            <person name="Martin K."/>
            <person name="Brakhage A.A."/>
            <person name="Petzke L."/>
            <person name="Valiante V."/>
        </authorList>
    </citation>
    <scope>NUCLEOTIDE SEQUENCE [LARGE SCALE GENOMIC DNA]</scope>
    <source>
        <strain evidence="4">SF006504</strain>
    </source>
</reference>
<proteinExistence type="predicted"/>
<feature type="domain" description="Thioesterase" evidence="2">
    <location>
        <begin position="26"/>
        <end position="267"/>
    </location>
</feature>
<dbReference type="Pfam" id="PF00975">
    <property type="entry name" value="Thioesterase"/>
    <property type="match status" value="1"/>
</dbReference>
<dbReference type="InterPro" id="IPR029058">
    <property type="entry name" value="AB_hydrolase_fold"/>
</dbReference>
<evidence type="ECO:0000313" key="3">
    <source>
        <dbReference type="EMBL" id="CEN60716.1"/>
    </source>
</evidence>
<name>A0A0U5HH18_ASPCI</name>
<dbReference type="InterPro" id="IPR001031">
    <property type="entry name" value="Thioesterase"/>
</dbReference>
<dbReference type="AlphaFoldDB" id="A0A0U5HH18"/>
<dbReference type="EMBL" id="CDMC01000002">
    <property type="protein sequence ID" value="CEN60716.1"/>
    <property type="molecule type" value="Genomic_DNA"/>
</dbReference>
<keyword evidence="4" id="KW-1185">Reference proteome</keyword>
<evidence type="ECO:0000313" key="4">
    <source>
        <dbReference type="Proteomes" id="UP000054771"/>
    </source>
</evidence>
<evidence type="ECO:0000256" key="1">
    <source>
        <dbReference type="SAM" id="MobiDB-lite"/>
    </source>
</evidence>
<dbReference type="Gene3D" id="3.40.50.1820">
    <property type="entry name" value="alpha/beta hydrolase"/>
    <property type="match status" value="1"/>
</dbReference>
<dbReference type="OMA" id="KLGWEQY"/>
<evidence type="ECO:0000259" key="2">
    <source>
        <dbReference type="Pfam" id="PF00975"/>
    </source>
</evidence>
<sequence length="279" mass="30820">MERNPELIQGPDMARENGPSSAPRAPLFLIHDGGGTTFAYHCLEPLRRPLYGISNPRYHTGGTFEGGMRGMGRLYASMIRKTCSEPSFPAGKLDLDGRVPVLIGGWSMGGLVAIEVAKALTGDRHVRVVGVLLIETMYPVHARAPTEVYDETLEHLQDVLSKASGNAALSIRAMHDSLVAIRDWTPPVWKGAQAALRPRFSLLRAVSPMPTTPGSKHRHLTDMDRHDRRLGWDRYEAGLFTETVDVKGNHFDMFSFKHIEGVSTAIRRCCDTFEKMGAA</sequence>
<protein>
    <recommendedName>
        <fullName evidence="2">Thioesterase domain-containing protein</fullName>
    </recommendedName>
</protein>
<dbReference type="Proteomes" id="UP000054771">
    <property type="component" value="Unassembled WGS sequence"/>
</dbReference>
<gene>
    <name evidence="3" type="ORF">ASPCAL03150</name>
</gene>
<accession>A0A0U5HH18</accession>
<organism evidence="3 4">
    <name type="scientific">Aspergillus calidoustus</name>
    <dbReference type="NCBI Taxonomy" id="454130"/>
    <lineage>
        <taxon>Eukaryota</taxon>
        <taxon>Fungi</taxon>
        <taxon>Dikarya</taxon>
        <taxon>Ascomycota</taxon>
        <taxon>Pezizomycotina</taxon>
        <taxon>Eurotiomycetes</taxon>
        <taxon>Eurotiomycetidae</taxon>
        <taxon>Eurotiales</taxon>
        <taxon>Aspergillaceae</taxon>
        <taxon>Aspergillus</taxon>
        <taxon>Aspergillus subgen. Nidulantes</taxon>
    </lineage>
</organism>
<dbReference type="OrthoDB" id="10253869at2759"/>
<feature type="region of interest" description="Disordered" evidence="1">
    <location>
        <begin position="1"/>
        <end position="21"/>
    </location>
</feature>
<dbReference type="SUPFAM" id="SSF53474">
    <property type="entry name" value="alpha/beta-Hydrolases"/>
    <property type="match status" value="1"/>
</dbReference>
<dbReference type="STRING" id="454130.A0A0U5HH18"/>